<dbReference type="InterPro" id="IPR050315">
    <property type="entry name" value="FAD-oxidoreductase_2"/>
</dbReference>
<dbReference type="STRING" id="1450535.A0A317WVJ8"/>
<name>A0A317WVJ8_9EURO</name>
<keyword evidence="2" id="KW-0285">Flavoprotein</keyword>
<organism evidence="6 7">
    <name type="scientific">Aspergillus sclerotioniger CBS 115572</name>
    <dbReference type="NCBI Taxonomy" id="1450535"/>
    <lineage>
        <taxon>Eukaryota</taxon>
        <taxon>Fungi</taxon>
        <taxon>Dikarya</taxon>
        <taxon>Ascomycota</taxon>
        <taxon>Pezizomycotina</taxon>
        <taxon>Eurotiomycetes</taxon>
        <taxon>Eurotiomycetidae</taxon>
        <taxon>Eurotiales</taxon>
        <taxon>Aspergillaceae</taxon>
        <taxon>Aspergillus</taxon>
        <taxon>Aspergillus subgen. Circumdati</taxon>
    </lineage>
</organism>
<dbReference type="InterPro" id="IPR003953">
    <property type="entry name" value="FAD-dep_OxRdtase_2_FAD-bd"/>
</dbReference>
<comment type="cofactor">
    <cofactor evidence="1">
        <name>FAD</name>
        <dbReference type="ChEBI" id="CHEBI:57692"/>
    </cofactor>
</comment>
<evidence type="ECO:0000313" key="6">
    <source>
        <dbReference type="EMBL" id="PWY90386.1"/>
    </source>
</evidence>
<dbReference type="GeneID" id="37119276"/>
<evidence type="ECO:0000256" key="2">
    <source>
        <dbReference type="ARBA" id="ARBA00022630"/>
    </source>
</evidence>
<comment type="caution">
    <text evidence="6">The sequence shown here is derived from an EMBL/GenBank/DDBJ whole genome shotgun (WGS) entry which is preliminary data.</text>
</comment>
<keyword evidence="7" id="KW-1185">Reference proteome</keyword>
<dbReference type="AlphaFoldDB" id="A0A317WVJ8"/>
<dbReference type="GO" id="GO:0016491">
    <property type="term" value="F:oxidoreductase activity"/>
    <property type="evidence" value="ECO:0007669"/>
    <property type="project" value="UniProtKB-KW"/>
</dbReference>
<dbReference type="EMBL" id="MSFK01000010">
    <property type="protein sequence ID" value="PWY90386.1"/>
    <property type="molecule type" value="Genomic_DNA"/>
</dbReference>
<dbReference type="RefSeq" id="XP_025468764.1">
    <property type="nucleotide sequence ID" value="XM_025617133.1"/>
</dbReference>
<dbReference type="PANTHER" id="PTHR43400">
    <property type="entry name" value="FUMARATE REDUCTASE"/>
    <property type="match status" value="1"/>
</dbReference>
<dbReference type="PANTHER" id="PTHR43400:SF7">
    <property type="entry name" value="FAD-DEPENDENT OXIDOREDUCTASE 2 FAD BINDING DOMAIN-CONTAINING PROTEIN"/>
    <property type="match status" value="1"/>
</dbReference>
<dbReference type="Pfam" id="PF00890">
    <property type="entry name" value="FAD_binding_2"/>
    <property type="match status" value="1"/>
</dbReference>
<keyword evidence="3" id="KW-0274">FAD</keyword>
<evidence type="ECO:0000256" key="4">
    <source>
        <dbReference type="ARBA" id="ARBA00023002"/>
    </source>
</evidence>
<dbReference type="Gene3D" id="3.50.50.60">
    <property type="entry name" value="FAD/NAD(P)-binding domain"/>
    <property type="match status" value="1"/>
</dbReference>
<evidence type="ECO:0000256" key="3">
    <source>
        <dbReference type="ARBA" id="ARBA00022827"/>
    </source>
</evidence>
<sequence length="475" mass="52396">MPPTTTYDLLIIGTGFAGCTTALSYLQATHHLQPPPRIALLEAGKNGERCGGSRWTEALLRLDKNLNFDPGWIHEMARVSNGQADMEYCKKLGEEARKTVEYIESLGVGFLRHEEKDVLLEFETEQHFVMTQGGGWAMIQVLMNHIQRFENCDVFWETEGRELLTNGVGRVNGVKVRRENGMFESFYAKEVVLACGGFEGNPELLTQYVGGDVDNLGLIAPGLRYNRGQGLTMALSVGAATAGSFDGMHIELTDARSNKPNAAIYGHSYGILVNGDGERFCDEGKRHLFATFEGIAVELWRKQKNKGFLVIDGSIIERFRPGWVYGETDLEPVYADRIGELAEMLRVDGGMLEKTVREFNAACNEEPFDPMKLDGKATSGLKVNKSNWAKPLESPYYAFPVTARVVFTFGGVKVNTDSQVLDTKGVPIPGLWAAGELTGLYYNGNPPLTSVLRCLTFGRLAGTLLAKRFYTGDSG</sequence>
<dbReference type="InterPro" id="IPR027477">
    <property type="entry name" value="Succ_DH/fumarate_Rdtase_cat_sf"/>
</dbReference>
<dbReference type="InterPro" id="IPR036188">
    <property type="entry name" value="FAD/NAD-bd_sf"/>
</dbReference>
<evidence type="ECO:0000259" key="5">
    <source>
        <dbReference type="Pfam" id="PF00890"/>
    </source>
</evidence>
<accession>A0A317WVJ8</accession>
<protein>
    <submittedName>
        <fullName evidence="6">FAD/NAD(P)-binding domain-containing protein</fullName>
    </submittedName>
</protein>
<feature type="domain" description="FAD-dependent oxidoreductase 2 FAD-binding" evidence="5">
    <location>
        <begin position="8"/>
        <end position="448"/>
    </location>
</feature>
<reference evidence="6 7" key="1">
    <citation type="submission" date="2016-12" db="EMBL/GenBank/DDBJ databases">
        <title>The genomes of Aspergillus section Nigri reveals drivers in fungal speciation.</title>
        <authorList>
            <consortium name="DOE Joint Genome Institute"/>
            <person name="Vesth T.C."/>
            <person name="Nybo J."/>
            <person name="Theobald S."/>
            <person name="Brandl J."/>
            <person name="Frisvad J.C."/>
            <person name="Nielsen K.F."/>
            <person name="Lyhne E.K."/>
            <person name="Kogle M.E."/>
            <person name="Kuo A."/>
            <person name="Riley R."/>
            <person name="Clum A."/>
            <person name="Nolan M."/>
            <person name="Lipzen A."/>
            <person name="Salamov A."/>
            <person name="Henrissat B."/>
            <person name="Wiebenga A."/>
            <person name="De Vries R.P."/>
            <person name="Grigoriev I.V."/>
            <person name="Mortensen U.H."/>
            <person name="Andersen M.R."/>
            <person name="Baker S.E."/>
        </authorList>
    </citation>
    <scope>NUCLEOTIDE SEQUENCE [LARGE SCALE GENOMIC DNA]</scope>
    <source>
        <strain evidence="6 7">CBS 115572</strain>
    </source>
</reference>
<dbReference type="OrthoDB" id="7777654at2759"/>
<dbReference type="Proteomes" id="UP000246702">
    <property type="component" value="Unassembled WGS sequence"/>
</dbReference>
<proteinExistence type="predicted"/>
<evidence type="ECO:0000256" key="1">
    <source>
        <dbReference type="ARBA" id="ARBA00001974"/>
    </source>
</evidence>
<dbReference type="SUPFAM" id="SSF56425">
    <property type="entry name" value="Succinate dehydrogenase/fumarate reductase flavoprotein, catalytic domain"/>
    <property type="match status" value="1"/>
</dbReference>
<gene>
    <name evidence="6" type="ORF">BO94DRAFT_623177</name>
</gene>
<dbReference type="SUPFAM" id="SSF51905">
    <property type="entry name" value="FAD/NAD(P)-binding domain"/>
    <property type="match status" value="1"/>
</dbReference>
<keyword evidence="4" id="KW-0560">Oxidoreductase</keyword>
<dbReference type="Gene3D" id="3.90.700.10">
    <property type="entry name" value="Succinate dehydrogenase/fumarate reductase flavoprotein, catalytic domain"/>
    <property type="match status" value="1"/>
</dbReference>
<evidence type="ECO:0000313" key="7">
    <source>
        <dbReference type="Proteomes" id="UP000246702"/>
    </source>
</evidence>